<protein>
    <submittedName>
        <fullName evidence="6">Succinylglutamate desuccinylase/aspartoacylase family protein</fullName>
    </submittedName>
</protein>
<sequence length="333" mass="37016">MISSSVEGFLNQLGGPVMITVEGHDRSRTRAICTLLHGNEPSGLKAVHRWLRSGGTPAVNIVCFIISVKAALTEELYKHRILPGQRDMNRCFSPPYDDYNGAIAEHMLALIDSYQPECMIDIHNTSGRSPAFGVATHEDPAHEALISLFTSHLIITDLTLGAIMEMSNSVMPVVTVECGGAGDVRSDELAVDGLARYLYEEHVMRLPHDGIQIDLYRHPVRLELHPNSQIEFADMAIPDVDLTIRNNLEEHNFGTAPEGTHIGWLGEHCGARILRVRNAAERDVFSTFFRLEGRKLLTARPLKLFMITGNKSIALSDCLLYASFEREHTIVHS</sequence>
<dbReference type="GO" id="GO:0046872">
    <property type="term" value="F:metal ion binding"/>
    <property type="evidence" value="ECO:0007669"/>
    <property type="project" value="UniProtKB-KW"/>
</dbReference>
<keyword evidence="7" id="KW-1185">Reference proteome</keyword>
<feature type="domain" description="Succinylglutamate desuccinylase/Aspartoacylase catalytic" evidence="5">
    <location>
        <begin position="31"/>
        <end position="191"/>
    </location>
</feature>
<evidence type="ECO:0000256" key="4">
    <source>
        <dbReference type="ARBA" id="ARBA00022833"/>
    </source>
</evidence>
<evidence type="ECO:0000313" key="7">
    <source>
        <dbReference type="Proteomes" id="UP000640333"/>
    </source>
</evidence>
<dbReference type="AlphaFoldDB" id="A0A8J7FL03"/>
<dbReference type="Proteomes" id="UP000640333">
    <property type="component" value="Unassembled WGS sequence"/>
</dbReference>
<keyword evidence="4" id="KW-0862">Zinc</keyword>
<dbReference type="GO" id="GO:0016788">
    <property type="term" value="F:hydrolase activity, acting on ester bonds"/>
    <property type="evidence" value="ECO:0007669"/>
    <property type="project" value="InterPro"/>
</dbReference>
<comment type="cofactor">
    <cofactor evidence="1">
        <name>Zn(2+)</name>
        <dbReference type="ChEBI" id="CHEBI:29105"/>
    </cofactor>
</comment>
<keyword evidence="2" id="KW-0479">Metal-binding</keyword>
<evidence type="ECO:0000256" key="2">
    <source>
        <dbReference type="ARBA" id="ARBA00022723"/>
    </source>
</evidence>
<dbReference type="Pfam" id="PF24827">
    <property type="entry name" value="AstE_AspA_cat"/>
    <property type="match status" value="1"/>
</dbReference>
<evidence type="ECO:0000259" key="5">
    <source>
        <dbReference type="Pfam" id="PF24827"/>
    </source>
</evidence>
<gene>
    <name evidence="6" type="ORF">IOQ59_12920</name>
</gene>
<organism evidence="6 7">
    <name type="scientific">Pontibacterium sinense</name>
    <dbReference type="NCBI Taxonomy" id="2781979"/>
    <lineage>
        <taxon>Bacteria</taxon>
        <taxon>Pseudomonadati</taxon>
        <taxon>Pseudomonadota</taxon>
        <taxon>Gammaproteobacteria</taxon>
        <taxon>Oceanospirillales</taxon>
        <taxon>Oceanospirillaceae</taxon>
        <taxon>Pontibacterium</taxon>
    </lineage>
</organism>
<accession>A0A8J7FL03</accession>
<dbReference type="SUPFAM" id="SSF53187">
    <property type="entry name" value="Zn-dependent exopeptidases"/>
    <property type="match status" value="1"/>
</dbReference>
<evidence type="ECO:0000313" key="6">
    <source>
        <dbReference type="EMBL" id="MBE9398158.1"/>
    </source>
</evidence>
<evidence type="ECO:0000256" key="3">
    <source>
        <dbReference type="ARBA" id="ARBA00022801"/>
    </source>
</evidence>
<keyword evidence="3" id="KW-0378">Hydrolase</keyword>
<proteinExistence type="predicted"/>
<evidence type="ECO:0000256" key="1">
    <source>
        <dbReference type="ARBA" id="ARBA00001947"/>
    </source>
</evidence>
<name>A0A8J7FL03_9GAMM</name>
<reference evidence="6" key="1">
    <citation type="submission" date="2020-10" db="EMBL/GenBank/DDBJ databases">
        <title>Bacterium isolated from coastal waters sediment.</title>
        <authorList>
            <person name="Chen R.-J."/>
            <person name="Lu D.-C."/>
            <person name="Zhu K.-L."/>
            <person name="Du Z.-J."/>
        </authorList>
    </citation>
    <scope>NUCLEOTIDE SEQUENCE</scope>
    <source>
        <strain evidence="6">N1Y112</strain>
    </source>
</reference>
<dbReference type="EMBL" id="JADEYS010000012">
    <property type="protein sequence ID" value="MBE9398158.1"/>
    <property type="molecule type" value="Genomic_DNA"/>
</dbReference>
<dbReference type="Gene3D" id="3.40.630.10">
    <property type="entry name" value="Zn peptidases"/>
    <property type="match status" value="1"/>
</dbReference>
<comment type="caution">
    <text evidence="6">The sequence shown here is derived from an EMBL/GenBank/DDBJ whole genome shotgun (WGS) entry which is preliminary data.</text>
</comment>
<dbReference type="InterPro" id="IPR055438">
    <property type="entry name" value="AstE_AspA_cat"/>
</dbReference>